<evidence type="ECO:0000313" key="10">
    <source>
        <dbReference type="EMBL" id="MBB5336457.1"/>
    </source>
</evidence>
<dbReference type="HAMAP" id="MF_00092">
    <property type="entry name" value="MutS2"/>
    <property type="match status" value="1"/>
</dbReference>
<dbReference type="GO" id="GO:0140664">
    <property type="term" value="F:ATP-dependent DNA damage sensor activity"/>
    <property type="evidence" value="ECO:0007669"/>
    <property type="project" value="InterPro"/>
</dbReference>
<dbReference type="GO" id="GO:0016887">
    <property type="term" value="F:ATP hydrolysis activity"/>
    <property type="evidence" value="ECO:0007669"/>
    <property type="project" value="InterPro"/>
</dbReference>
<name>A0A840UL43_9FIRM</name>
<keyword evidence="2 7" id="KW-0547">Nucleotide-binding</keyword>
<dbReference type="EC" id="3.1.-.-" evidence="7"/>
<dbReference type="GO" id="GO:0072344">
    <property type="term" value="P:rescue of stalled ribosome"/>
    <property type="evidence" value="ECO:0007669"/>
    <property type="project" value="UniProtKB-UniRule"/>
</dbReference>
<dbReference type="GO" id="GO:0019843">
    <property type="term" value="F:rRNA binding"/>
    <property type="evidence" value="ECO:0007669"/>
    <property type="project" value="UniProtKB-UniRule"/>
</dbReference>
<dbReference type="GO" id="GO:0004519">
    <property type="term" value="F:endonuclease activity"/>
    <property type="evidence" value="ECO:0007669"/>
    <property type="project" value="UniProtKB-UniRule"/>
</dbReference>
<dbReference type="PANTHER" id="PTHR48466">
    <property type="entry name" value="OS10G0509000 PROTEIN-RELATED"/>
    <property type="match status" value="1"/>
</dbReference>
<dbReference type="PANTHER" id="PTHR48466:SF2">
    <property type="entry name" value="OS10G0509000 PROTEIN"/>
    <property type="match status" value="1"/>
</dbReference>
<keyword evidence="7" id="KW-0255">Endonuclease</keyword>
<dbReference type="GO" id="GO:0045910">
    <property type="term" value="P:negative regulation of DNA recombination"/>
    <property type="evidence" value="ECO:0007669"/>
    <property type="project" value="InterPro"/>
</dbReference>
<evidence type="ECO:0000256" key="7">
    <source>
        <dbReference type="HAMAP-Rule" id="MF_00092"/>
    </source>
</evidence>
<dbReference type="EC" id="3.6.4.-" evidence="7"/>
<dbReference type="GO" id="GO:0005524">
    <property type="term" value="F:ATP binding"/>
    <property type="evidence" value="ECO:0007669"/>
    <property type="project" value="UniProtKB-UniRule"/>
</dbReference>
<dbReference type="AlphaFoldDB" id="A0A840UL43"/>
<dbReference type="InterPro" id="IPR000432">
    <property type="entry name" value="DNA_mismatch_repair_MutS_C"/>
</dbReference>
<gene>
    <name evidence="7" type="primary">mutS2</name>
    <name evidence="7" type="synonym">rqcU</name>
    <name evidence="10" type="ORF">HNR32_001606</name>
</gene>
<evidence type="ECO:0000259" key="9">
    <source>
        <dbReference type="PROSITE" id="PS50828"/>
    </source>
</evidence>
<dbReference type="Gene3D" id="3.40.50.300">
    <property type="entry name" value="P-loop containing nucleotide triphosphate hydrolases"/>
    <property type="match status" value="1"/>
</dbReference>
<dbReference type="SUPFAM" id="SSF160443">
    <property type="entry name" value="SMR domain-like"/>
    <property type="match status" value="1"/>
</dbReference>
<dbReference type="NCBIfam" id="TIGR01069">
    <property type="entry name" value="mutS2"/>
    <property type="match status" value="1"/>
</dbReference>
<dbReference type="SUPFAM" id="SSF48334">
    <property type="entry name" value="DNA repair protein MutS, domain III"/>
    <property type="match status" value="1"/>
</dbReference>
<dbReference type="SMART" id="SM00463">
    <property type="entry name" value="SMR"/>
    <property type="match status" value="1"/>
</dbReference>
<dbReference type="InterPro" id="IPR027417">
    <property type="entry name" value="P-loop_NTPase"/>
</dbReference>
<dbReference type="GO" id="GO:0006298">
    <property type="term" value="P:mismatch repair"/>
    <property type="evidence" value="ECO:0007669"/>
    <property type="project" value="InterPro"/>
</dbReference>
<keyword evidence="8" id="KW-0175">Coiled coil</keyword>
<dbReference type="CDD" id="cd03280">
    <property type="entry name" value="ABC_MutS2"/>
    <property type="match status" value="1"/>
</dbReference>
<keyword evidence="6 7" id="KW-0238">DNA-binding</keyword>
<dbReference type="SMART" id="SM00533">
    <property type="entry name" value="MUTSd"/>
    <property type="match status" value="1"/>
</dbReference>
<evidence type="ECO:0000256" key="2">
    <source>
        <dbReference type="ARBA" id="ARBA00022741"/>
    </source>
</evidence>
<dbReference type="GO" id="GO:0030983">
    <property type="term" value="F:mismatched DNA binding"/>
    <property type="evidence" value="ECO:0007669"/>
    <property type="project" value="InterPro"/>
</dbReference>
<dbReference type="FunFam" id="3.40.50.300:FF:000830">
    <property type="entry name" value="Endonuclease MutS2"/>
    <property type="match status" value="1"/>
</dbReference>
<comment type="similarity">
    <text evidence="7">Belongs to the DNA mismatch repair MutS family. MutS2 subfamily.</text>
</comment>
<dbReference type="InterPro" id="IPR036063">
    <property type="entry name" value="Smr_dom_sf"/>
</dbReference>
<evidence type="ECO:0000256" key="1">
    <source>
        <dbReference type="ARBA" id="ARBA00022730"/>
    </source>
</evidence>
<dbReference type="PIRSF" id="PIRSF005814">
    <property type="entry name" value="MutS_YshD"/>
    <property type="match status" value="1"/>
</dbReference>
<dbReference type="InterPro" id="IPR005747">
    <property type="entry name" value="MutS2"/>
</dbReference>
<evidence type="ECO:0000256" key="4">
    <source>
        <dbReference type="ARBA" id="ARBA00022840"/>
    </source>
</evidence>
<proteinExistence type="inferred from homology"/>
<dbReference type="Gene3D" id="3.30.1370.110">
    <property type="match status" value="1"/>
</dbReference>
<feature type="binding site" evidence="7">
    <location>
        <begin position="332"/>
        <end position="339"/>
    </location>
    <ligand>
        <name>ATP</name>
        <dbReference type="ChEBI" id="CHEBI:30616"/>
    </ligand>
</feature>
<keyword evidence="5 7" id="KW-0694">RNA-binding</keyword>
<evidence type="ECO:0000256" key="3">
    <source>
        <dbReference type="ARBA" id="ARBA00022801"/>
    </source>
</evidence>
<feature type="coiled-coil region" evidence="8">
    <location>
        <begin position="513"/>
        <end position="594"/>
    </location>
</feature>
<evidence type="ECO:0000256" key="8">
    <source>
        <dbReference type="SAM" id="Coils"/>
    </source>
</evidence>
<evidence type="ECO:0000256" key="5">
    <source>
        <dbReference type="ARBA" id="ARBA00022884"/>
    </source>
</evidence>
<dbReference type="PROSITE" id="PS50828">
    <property type="entry name" value="SMR"/>
    <property type="match status" value="1"/>
</dbReference>
<comment type="subunit">
    <text evidence="7">Homodimer. Binds to stalled ribosomes, contacting rRNA.</text>
</comment>
<dbReference type="RefSeq" id="WP_183861410.1">
    <property type="nucleotide sequence ID" value="NZ_JACHFH010000018.1"/>
</dbReference>
<keyword evidence="7" id="KW-0540">Nuclease</keyword>
<comment type="caution">
    <text evidence="10">The sequence shown here is derived from an EMBL/GenBank/DDBJ whole genome shotgun (WGS) entry which is preliminary data.</text>
</comment>
<keyword evidence="4 7" id="KW-0067">ATP-binding</keyword>
<keyword evidence="1 7" id="KW-0699">rRNA-binding</keyword>
<dbReference type="Pfam" id="PF01713">
    <property type="entry name" value="Smr"/>
    <property type="match status" value="1"/>
</dbReference>
<comment type="function">
    <text evidence="7">Acts as a ribosome collision sensor, splitting the ribosome into its 2 subunits. Detects stalled/collided 70S ribosomes which it binds and splits by an ATP-hydrolysis driven conformational change. Acts upstream of the ribosome quality control system (RQC), a ribosome-associated complex that mediates the extraction of incompletely synthesized nascent chains from stalled ribosomes and their subsequent degradation. Probably generates substrates for RQC.</text>
</comment>
<dbReference type="SUPFAM" id="SSF52540">
    <property type="entry name" value="P-loop containing nucleoside triphosphate hydrolases"/>
    <property type="match status" value="1"/>
</dbReference>
<dbReference type="EMBL" id="JACHFH010000018">
    <property type="protein sequence ID" value="MBB5336457.1"/>
    <property type="molecule type" value="Genomic_DNA"/>
</dbReference>
<protein>
    <recommendedName>
        <fullName evidence="7">Endonuclease MutS2</fullName>
        <ecNumber evidence="7">3.1.-.-</ecNumber>
    </recommendedName>
    <alternativeName>
        <fullName evidence="7">Ribosome-associated protein quality control-upstream factor</fullName>
        <shortName evidence="7">RQC-upstream factor</shortName>
        <shortName evidence="7">RqcU</shortName>
        <ecNumber evidence="7">3.6.4.-</ecNumber>
    </alternativeName>
</protein>
<dbReference type="SMART" id="SM00534">
    <property type="entry name" value="MUTSac"/>
    <property type="match status" value="1"/>
</dbReference>
<dbReference type="Pfam" id="PF00488">
    <property type="entry name" value="MutS_V"/>
    <property type="match status" value="1"/>
</dbReference>
<keyword evidence="11" id="KW-1185">Reference proteome</keyword>
<reference evidence="10 11" key="1">
    <citation type="submission" date="2020-08" db="EMBL/GenBank/DDBJ databases">
        <title>Genomic Encyclopedia of Type Strains, Phase IV (KMG-IV): sequencing the most valuable type-strain genomes for metagenomic binning, comparative biology and taxonomic classification.</title>
        <authorList>
            <person name="Goeker M."/>
        </authorList>
    </citation>
    <scope>NUCLEOTIDE SEQUENCE [LARGE SCALE GENOMIC DNA]</scope>
    <source>
        <strain evidence="10 11">DSM 24661</strain>
    </source>
</reference>
<dbReference type="InterPro" id="IPR002625">
    <property type="entry name" value="Smr_dom"/>
</dbReference>
<dbReference type="InterPro" id="IPR036187">
    <property type="entry name" value="DNA_mismatch_repair_MutS_sf"/>
</dbReference>
<evidence type="ECO:0000256" key="6">
    <source>
        <dbReference type="ARBA" id="ARBA00023125"/>
    </source>
</evidence>
<dbReference type="GO" id="GO:0043023">
    <property type="term" value="F:ribosomal large subunit binding"/>
    <property type="evidence" value="ECO:0007669"/>
    <property type="project" value="UniProtKB-UniRule"/>
</dbReference>
<dbReference type="InterPro" id="IPR045076">
    <property type="entry name" value="MutS"/>
</dbReference>
<comment type="function">
    <text evidence="7">Endonuclease that is involved in the suppression of homologous recombination and thus may have a key role in the control of bacterial genetic diversity.</text>
</comment>
<sequence length="791" mass="88299">MEQATLKILQYNKIISKLMEKAHTAQGKEIAQNLQPAVDYADVCSSLEQTKEAHAILNEISEPPFGGIFDIRQALKKAAMGTLLDAPTLLNIASTMYGMRNIKRFFKDCPVNTIILKEWALSIEILGQLEKDINNIIDEYGSIKDTASHELARIRSNIKSSQNRIKSTIDNILKNNELQKFFQENIVTVRDDRYVIPVKQEYRQQFPGIIHDQSASGSTLFIEPMSIATLNNDIKQYRLNEQRETNRILKVISEKIAKNEAVLQQNCLYLAQLDFTFAKAKLAHSMRAFMPILNEDGVTDLIAARHPLLDVENIVPIDIRIGENYRTLLITGPNTGGKTVSLKTLGILVAMAQSGLFIPANDGSRLAFYHNIFADIGDEQSIEQNLSTFSAHMTHIINILKNSDNNDLILLDELGSGTDPEEGASLAIAILEKFMAINSSVIATTHYNELKTFAYSHDNIENASVEFDIKTLRPTYRLLIGIPGASNAFSISSRLGLDESIILRAKQLIRADHANFENVLNTLETEKLLYEQKNAAIAEKERRINALERRLSEQKQELTKKKSQTIKNTQKECAALLRDTRRQAETIIKDLKAQYNDSGKKNRQNAMNSARQSLQNQLDKFNNLSTDNNQISGSPIDLKTLRTGDTVLLTTLQQQAVVHEIKGQELVLLLGGLTTTVKANKCLFIKKGQTKSLSSANTAKKAFSQLDKSIHISRQIDIRGMMVDEAEEILGKYIDDAVMAGLKQIIIIHGKGTGALRKGIHEYLKSHRSVFDFSLADINEGGSGATVVQLQ</sequence>
<feature type="domain" description="Smr" evidence="9">
    <location>
        <begin position="716"/>
        <end position="791"/>
    </location>
</feature>
<accession>A0A840UL43</accession>
<evidence type="ECO:0000313" key="11">
    <source>
        <dbReference type="Proteomes" id="UP000559117"/>
    </source>
</evidence>
<keyword evidence="3 7" id="KW-0378">Hydrolase</keyword>
<dbReference type="InterPro" id="IPR007696">
    <property type="entry name" value="DNA_mismatch_repair_MutS_core"/>
</dbReference>
<organism evidence="10 11">
    <name type="scientific">Pectinatus brassicae</name>
    <dbReference type="NCBI Taxonomy" id="862415"/>
    <lineage>
        <taxon>Bacteria</taxon>
        <taxon>Bacillati</taxon>
        <taxon>Bacillota</taxon>
        <taxon>Negativicutes</taxon>
        <taxon>Selenomonadales</taxon>
        <taxon>Selenomonadaceae</taxon>
        <taxon>Pectinatus</taxon>
    </lineage>
</organism>
<dbReference type="Proteomes" id="UP000559117">
    <property type="component" value="Unassembled WGS sequence"/>
</dbReference>